<evidence type="ECO:0000313" key="4">
    <source>
        <dbReference type="Proteomes" id="UP000702544"/>
    </source>
</evidence>
<reference evidence="3 4" key="1">
    <citation type="submission" date="2020-01" db="EMBL/GenBank/DDBJ databases">
        <title>Genomes assembled from Gulf of Kutch pelagic sediment metagenomes.</title>
        <authorList>
            <person name="Chandrashekar M."/>
            <person name="Mahajan M.S."/>
            <person name="Dave K.J."/>
            <person name="Vatsa P."/>
            <person name="Nathani N.M."/>
        </authorList>
    </citation>
    <scope>NUCLEOTIDE SEQUENCE [LARGE SCALE GENOMIC DNA]</scope>
    <source>
        <strain evidence="3">KS3-K002</strain>
    </source>
</reference>
<feature type="transmembrane region" description="Helical" evidence="2">
    <location>
        <begin position="13"/>
        <end position="34"/>
    </location>
</feature>
<dbReference type="AlphaFoldDB" id="A0AAE4Z8R0"/>
<organism evidence="3 4">
    <name type="scientific">Candidatus Kutchimonas denitrificans</name>
    <dbReference type="NCBI Taxonomy" id="3056748"/>
    <lineage>
        <taxon>Bacteria</taxon>
        <taxon>Pseudomonadati</taxon>
        <taxon>Gemmatimonadota</taxon>
        <taxon>Gemmatimonadia</taxon>
        <taxon>Candidatus Palauibacterales</taxon>
        <taxon>Candidatus Palauibacteraceae</taxon>
        <taxon>Candidatus Kutchimonas</taxon>
    </lineage>
</organism>
<comment type="caution">
    <text evidence="3">The sequence shown here is derived from an EMBL/GenBank/DDBJ whole genome shotgun (WGS) entry which is preliminary data.</text>
</comment>
<proteinExistence type="predicted"/>
<protein>
    <recommendedName>
        <fullName evidence="5">FtsX-like permease family protein</fullName>
    </recommendedName>
</protein>
<accession>A0AAE4Z8R0</accession>
<name>A0AAE4Z8R0_9BACT</name>
<keyword evidence="2" id="KW-0472">Membrane</keyword>
<evidence type="ECO:0008006" key="5">
    <source>
        <dbReference type="Google" id="ProtNLM"/>
    </source>
</evidence>
<gene>
    <name evidence="3" type="ORF">GWO12_03880</name>
</gene>
<evidence type="ECO:0000313" key="3">
    <source>
        <dbReference type="EMBL" id="NIR74241.1"/>
    </source>
</evidence>
<feature type="compositionally biased region" description="Basic and acidic residues" evidence="1">
    <location>
        <begin position="89"/>
        <end position="102"/>
    </location>
</feature>
<evidence type="ECO:0000256" key="1">
    <source>
        <dbReference type="SAM" id="MobiDB-lite"/>
    </source>
</evidence>
<feature type="region of interest" description="Disordered" evidence="1">
    <location>
        <begin position="69"/>
        <end position="114"/>
    </location>
</feature>
<sequence length="114" mass="12242">MRADGRWPTALPAFPQLALLGAVGVYGVSAFAIIGQRTQEVGIRLALGARTVEVLRLMIARELRAPLAKGDSSTRSLQRTPPVAAVTRSVERRSRYSERRADTGSTAAALRAGR</sequence>
<evidence type="ECO:0000256" key="2">
    <source>
        <dbReference type="SAM" id="Phobius"/>
    </source>
</evidence>
<dbReference type="EMBL" id="JAACAK010000028">
    <property type="protein sequence ID" value="NIR74241.1"/>
    <property type="molecule type" value="Genomic_DNA"/>
</dbReference>
<keyword evidence="2" id="KW-1133">Transmembrane helix</keyword>
<dbReference type="Proteomes" id="UP000702544">
    <property type="component" value="Unassembled WGS sequence"/>
</dbReference>
<keyword evidence="2" id="KW-0812">Transmembrane</keyword>